<dbReference type="PROSITE" id="PS50994">
    <property type="entry name" value="INTEGRASE"/>
    <property type="match status" value="1"/>
</dbReference>
<dbReference type="InterPro" id="IPR057670">
    <property type="entry name" value="SH3_retrovirus"/>
</dbReference>
<organism evidence="7">
    <name type="scientific">Tanacetum cinerariifolium</name>
    <name type="common">Dalmatian daisy</name>
    <name type="synonym">Chrysanthemum cinerariifolium</name>
    <dbReference type="NCBI Taxonomy" id="118510"/>
    <lineage>
        <taxon>Eukaryota</taxon>
        <taxon>Viridiplantae</taxon>
        <taxon>Streptophyta</taxon>
        <taxon>Embryophyta</taxon>
        <taxon>Tracheophyta</taxon>
        <taxon>Spermatophyta</taxon>
        <taxon>Magnoliopsida</taxon>
        <taxon>eudicotyledons</taxon>
        <taxon>Gunneridae</taxon>
        <taxon>Pentapetalae</taxon>
        <taxon>asterids</taxon>
        <taxon>campanulids</taxon>
        <taxon>Asterales</taxon>
        <taxon>Asteraceae</taxon>
        <taxon>Asteroideae</taxon>
        <taxon>Anthemideae</taxon>
        <taxon>Anthemidinae</taxon>
        <taxon>Tanacetum</taxon>
    </lineage>
</organism>
<dbReference type="SUPFAM" id="SSF53098">
    <property type="entry name" value="Ribonuclease H-like"/>
    <property type="match status" value="1"/>
</dbReference>
<dbReference type="AlphaFoldDB" id="A0A699J9F7"/>
<dbReference type="EMBL" id="BKCJ010383125">
    <property type="protein sequence ID" value="GFA19115.1"/>
    <property type="molecule type" value="Genomic_DNA"/>
</dbReference>
<accession>A0A699J9F7</accession>
<dbReference type="Pfam" id="PF22936">
    <property type="entry name" value="Pol_BBD"/>
    <property type="match status" value="1"/>
</dbReference>
<gene>
    <name evidence="7" type="ORF">Tci_591087</name>
</gene>
<protein>
    <recommendedName>
        <fullName evidence="6">Integrase catalytic domain-containing protein</fullName>
    </recommendedName>
</protein>
<dbReference type="Gene3D" id="3.30.420.10">
    <property type="entry name" value="Ribonuclease H-like superfamily/Ribonuclease H"/>
    <property type="match status" value="1"/>
</dbReference>
<dbReference type="InterPro" id="IPR043502">
    <property type="entry name" value="DNA/RNA_pol_sf"/>
</dbReference>
<dbReference type="GO" id="GO:0003676">
    <property type="term" value="F:nucleic acid binding"/>
    <property type="evidence" value="ECO:0007669"/>
    <property type="project" value="InterPro"/>
</dbReference>
<dbReference type="InterPro" id="IPR013103">
    <property type="entry name" value="RVT_2"/>
</dbReference>
<feature type="region of interest" description="Disordered" evidence="5">
    <location>
        <begin position="332"/>
        <end position="362"/>
    </location>
</feature>
<dbReference type="PANTHER" id="PTHR42648:SF32">
    <property type="entry name" value="RIBONUCLEASE H-LIKE DOMAIN, GAG-PRE-INTEGRASE DOMAIN PROTEIN-RELATED"/>
    <property type="match status" value="1"/>
</dbReference>
<keyword evidence="3" id="KW-0064">Aspartyl protease</keyword>
<evidence type="ECO:0000259" key="6">
    <source>
        <dbReference type="PROSITE" id="PS50994"/>
    </source>
</evidence>
<dbReference type="PANTHER" id="PTHR42648">
    <property type="entry name" value="TRANSPOSASE, PUTATIVE-RELATED"/>
    <property type="match status" value="1"/>
</dbReference>
<name>A0A699J9F7_TANCI</name>
<feature type="compositionally biased region" description="Basic and acidic residues" evidence="5">
    <location>
        <begin position="335"/>
        <end position="351"/>
    </location>
</feature>
<dbReference type="Pfam" id="PF25597">
    <property type="entry name" value="SH3_retrovirus"/>
    <property type="match status" value="1"/>
</dbReference>
<feature type="non-terminal residue" evidence="7">
    <location>
        <position position="1"/>
    </location>
</feature>
<comment type="caution">
    <text evidence="7">The sequence shown here is derived from an EMBL/GenBank/DDBJ whole genome shotgun (WGS) entry which is preliminary data.</text>
</comment>
<evidence type="ECO:0000256" key="4">
    <source>
        <dbReference type="ARBA" id="ARBA00022801"/>
    </source>
</evidence>
<dbReference type="InterPro" id="IPR039537">
    <property type="entry name" value="Retrotran_Ty1/copia-like"/>
</dbReference>
<dbReference type="InterPro" id="IPR036397">
    <property type="entry name" value="RNaseH_sf"/>
</dbReference>
<keyword evidence="2" id="KW-0479">Metal-binding</keyword>
<evidence type="ECO:0000256" key="1">
    <source>
        <dbReference type="ARBA" id="ARBA00022670"/>
    </source>
</evidence>
<dbReference type="InterPro" id="IPR001584">
    <property type="entry name" value="Integrase_cat-core"/>
</dbReference>
<dbReference type="GO" id="GO:0015074">
    <property type="term" value="P:DNA integration"/>
    <property type="evidence" value="ECO:0007669"/>
    <property type="project" value="InterPro"/>
</dbReference>
<dbReference type="Pfam" id="PF07727">
    <property type="entry name" value="RVT_2"/>
    <property type="match status" value="1"/>
</dbReference>
<feature type="domain" description="Integrase catalytic" evidence="6">
    <location>
        <begin position="97"/>
        <end position="193"/>
    </location>
</feature>
<dbReference type="GO" id="GO:0046872">
    <property type="term" value="F:metal ion binding"/>
    <property type="evidence" value="ECO:0007669"/>
    <property type="project" value="UniProtKB-KW"/>
</dbReference>
<proteinExistence type="predicted"/>
<evidence type="ECO:0000256" key="2">
    <source>
        <dbReference type="ARBA" id="ARBA00022723"/>
    </source>
</evidence>
<sequence length="625" mass="71875">GNPQQKEYKEKGVIDSGCSRHMTGKKCYLSDCEDYDGGFVSFGYGKGRISGKGKIKTGTLDFDDVYFFKEIKYNLLSVSQMCDKKNNVLFTDTECLVLSSNFKLFDESQVLLRVLRKDNIYNVDLKSFVPTREGCNERKNRTLIEAARTMLVNSKFPTTFWAEAVNTACYVLNRALVIKPHNKTPYELIHGRPPQIDFMKPFRCLVTILYTRDSLEKFDGKANEGFFVGYSMVSKAMRVFNKRTRIVEESLNIRFLKNAPNVKGNGSYSLFDIDSLTISINYEPVVTRKQTNGIAGTKDNLVAGQAVKKKEPEQEYILIPICITDPLISQGPKDSAVDDGKNANEVDESRVSDNGGQYDQVTRNHPKDQVISSIETPVQTRQMTKINKEHGLISLVQKLRRTNHKDFQNCLFAFYLSQMEPKKLVQALKDPSWVEAMQDELLQFKLLKVWTLVDLPKDKWAIGTKWVFRNKKDERRIMVKNKARLVTQGHTQEEGIDYDEVFAPVARIEAIRLILAYACFKDFIVYQMDVKSAFLYGHIEEEVYVYQPPDFEDPNFPDQVYNVEKALYGPHKAPRAWYKTLLTYLMDNGFHKGQVNKTLFIQRHKDDILLVQVYVDDIIFGSTKK</sequence>
<evidence type="ECO:0000256" key="3">
    <source>
        <dbReference type="ARBA" id="ARBA00022750"/>
    </source>
</evidence>
<feature type="compositionally biased region" description="Polar residues" evidence="5">
    <location>
        <begin position="352"/>
        <end position="362"/>
    </location>
</feature>
<dbReference type="GO" id="GO:0004190">
    <property type="term" value="F:aspartic-type endopeptidase activity"/>
    <property type="evidence" value="ECO:0007669"/>
    <property type="project" value="UniProtKB-KW"/>
</dbReference>
<dbReference type="SUPFAM" id="SSF56672">
    <property type="entry name" value="DNA/RNA polymerases"/>
    <property type="match status" value="1"/>
</dbReference>
<evidence type="ECO:0000313" key="7">
    <source>
        <dbReference type="EMBL" id="GFA19115.1"/>
    </source>
</evidence>
<keyword evidence="4" id="KW-0378">Hydrolase</keyword>
<evidence type="ECO:0000256" key="5">
    <source>
        <dbReference type="SAM" id="MobiDB-lite"/>
    </source>
</evidence>
<dbReference type="InterPro" id="IPR012337">
    <property type="entry name" value="RNaseH-like_sf"/>
</dbReference>
<dbReference type="GO" id="GO:0006508">
    <property type="term" value="P:proteolysis"/>
    <property type="evidence" value="ECO:0007669"/>
    <property type="project" value="UniProtKB-KW"/>
</dbReference>
<dbReference type="InterPro" id="IPR054722">
    <property type="entry name" value="PolX-like_BBD"/>
</dbReference>
<reference evidence="7" key="1">
    <citation type="journal article" date="2019" name="Sci. Rep.">
        <title>Draft genome of Tanacetum cinerariifolium, the natural source of mosquito coil.</title>
        <authorList>
            <person name="Yamashiro T."/>
            <person name="Shiraishi A."/>
            <person name="Satake H."/>
            <person name="Nakayama K."/>
        </authorList>
    </citation>
    <scope>NUCLEOTIDE SEQUENCE</scope>
</reference>
<keyword evidence="1" id="KW-0645">Protease</keyword>